<evidence type="ECO:0000256" key="1">
    <source>
        <dbReference type="ARBA" id="ARBA00023054"/>
    </source>
</evidence>
<sequence>MKIGKPVSVHDHKAFAAKHMPYSGHNVEDTKVYTWRLNNWRNLEKRVTSPEFKCGGQRWRILLFPFGNSWTKPQTISLYLDYDAKSAPKGWHTHAQFALVVSNPHDPTIYTVKHAQHRFTWEECDFGFTRFYEWRKLFHVQEGHTRPMIEGGSVEVTVFVRVLGDPTGLRPPKRSFIRRIYERLTR</sequence>
<dbReference type="InterPro" id="IPR050804">
    <property type="entry name" value="MCC"/>
</dbReference>
<evidence type="ECO:0000313" key="3">
    <source>
        <dbReference type="EMBL" id="TDL19869.1"/>
    </source>
</evidence>
<proteinExistence type="predicted"/>
<dbReference type="PANTHER" id="PTHR46236:SF35">
    <property type="entry name" value="MATH DOMAIN-CONTAINING PROTEIN"/>
    <property type="match status" value="1"/>
</dbReference>
<keyword evidence="4" id="KW-1185">Reference proteome</keyword>
<dbReference type="SMART" id="SM00061">
    <property type="entry name" value="MATH"/>
    <property type="match status" value="1"/>
</dbReference>
<dbReference type="Gene3D" id="2.60.210.10">
    <property type="entry name" value="Apoptosis, Tumor Necrosis Factor Receptor Associated Protein 2, Chain A"/>
    <property type="match status" value="1"/>
</dbReference>
<dbReference type="OrthoDB" id="2602938at2759"/>
<dbReference type="STRING" id="50990.A0A4Y7PZ24"/>
<gene>
    <name evidence="3" type="ORF">BD410DRAFT_791764</name>
</gene>
<reference evidence="3 4" key="1">
    <citation type="submission" date="2018-06" db="EMBL/GenBank/DDBJ databases">
        <title>A transcriptomic atlas of mushroom development highlights an independent origin of complex multicellularity.</title>
        <authorList>
            <consortium name="DOE Joint Genome Institute"/>
            <person name="Krizsan K."/>
            <person name="Almasi E."/>
            <person name="Merenyi Z."/>
            <person name="Sahu N."/>
            <person name="Viragh M."/>
            <person name="Koszo T."/>
            <person name="Mondo S."/>
            <person name="Kiss B."/>
            <person name="Balint B."/>
            <person name="Kues U."/>
            <person name="Barry K."/>
            <person name="Hegedus J.C."/>
            <person name="Henrissat B."/>
            <person name="Johnson J."/>
            <person name="Lipzen A."/>
            <person name="Ohm R."/>
            <person name="Nagy I."/>
            <person name="Pangilinan J."/>
            <person name="Yan J."/>
            <person name="Xiong Y."/>
            <person name="Grigoriev I.V."/>
            <person name="Hibbett D.S."/>
            <person name="Nagy L.G."/>
        </authorList>
    </citation>
    <scope>NUCLEOTIDE SEQUENCE [LARGE SCALE GENOMIC DNA]</scope>
    <source>
        <strain evidence="3 4">SZMC22713</strain>
    </source>
</reference>
<accession>A0A4Y7PZ24</accession>
<dbReference type="SUPFAM" id="SSF49599">
    <property type="entry name" value="TRAF domain-like"/>
    <property type="match status" value="1"/>
</dbReference>
<dbReference type="PANTHER" id="PTHR46236">
    <property type="entry name" value="TRAF-LIKE SUPERFAMILY PROTEIN"/>
    <property type="match status" value="1"/>
</dbReference>
<evidence type="ECO:0000313" key="4">
    <source>
        <dbReference type="Proteomes" id="UP000294933"/>
    </source>
</evidence>
<organism evidence="3 4">
    <name type="scientific">Rickenella mellea</name>
    <dbReference type="NCBI Taxonomy" id="50990"/>
    <lineage>
        <taxon>Eukaryota</taxon>
        <taxon>Fungi</taxon>
        <taxon>Dikarya</taxon>
        <taxon>Basidiomycota</taxon>
        <taxon>Agaricomycotina</taxon>
        <taxon>Agaricomycetes</taxon>
        <taxon>Hymenochaetales</taxon>
        <taxon>Rickenellaceae</taxon>
        <taxon>Rickenella</taxon>
    </lineage>
</organism>
<feature type="domain" description="MATH" evidence="2">
    <location>
        <begin position="30"/>
        <end position="160"/>
    </location>
</feature>
<evidence type="ECO:0000259" key="2">
    <source>
        <dbReference type="PROSITE" id="PS50144"/>
    </source>
</evidence>
<keyword evidence="1" id="KW-0175">Coiled coil</keyword>
<dbReference type="Proteomes" id="UP000294933">
    <property type="component" value="Unassembled WGS sequence"/>
</dbReference>
<dbReference type="Pfam" id="PF22486">
    <property type="entry name" value="MATH_2"/>
    <property type="match status" value="1"/>
</dbReference>
<dbReference type="AlphaFoldDB" id="A0A4Y7PZ24"/>
<protein>
    <recommendedName>
        <fullName evidence="2">MATH domain-containing protein</fullName>
    </recommendedName>
</protein>
<dbReference type="PROSITE" id="PS50144">
    <property type="entry name" value="MATH"/>
    <property type="match status" value="1"/>
</dbReference>
<dbReference type="InterPro" id="IPR008974">
    <property type="entry name" value="TRAF-like"/>
</dbReference>
<dbReference type="EMBL" id="ML170193">
    <property type="protein sequence ID" value="TDL19869.1"/>
    <property type="molecule type" value="Genomic_DNA"/>
</dbReference>
<dbReference type="InterPro" id="IPR002083">
    <property type="entry name" value="MATH/TRAF_dom"/>
</dbReference>
<name>A0A4Y7PZ24_9AGAM</name>
<dbReference type="VEuPathDB" id="FungiDB:BD410DRAFT_791764"/>